<dbReference type="GO" id="GO:0070728">
    <property type="term" value="F:L-leucine binding"/>
    <property type="evidence" value="ECO:0007669"/>
    <property type="project" value="TreeGrafter"/>
</dbReference>
<evidence type="ECO:0000256" key="2">
    <source>
        <dbReference type="ARBA" id="ARBA00008350"/>
    </source>
</evidence>
<dbReference type="GO" id="GO:0071233">
    <property type="term" value="P:cellular response to L-leucine"/>
    <property type="evidence" value="ECO:0007669"/>
    <property type="project" value="TreeGrafter"/>
</dbReference>
<dbReference type="PANTHER" id="PTHR12474:SF1">
    <property type="entry name" value="SESTRIN 3"/>
    <property type="match status" value="1"/>
</dbReference>
<dbReference type="Proteomes" id="UP000694700">
    <property type="component" value="Unplaced"/>
</dbReference>
<evidence type="ECO:0000256" key="3">
    <source>
        <dbReference type="ARBA" id="ARBA00022490"/>
    </source>
</evidence>
<organism evidence="6 7">
    <name type="scientific">Cyprinus carpio</name>
    <name type="common">Common carp</name>
    <dbReference type="NCBI Taxonomy" id="7962"/>
    <lineage>
        <taxon>Eukaryota</taxon>
        <taxon>Metazoa</taxon>
        <taxon>Chordata</taxon>
        <taxon>Craniata</taxon>
        <taxon>Vertebrata</taxon>
        <taxon>Euteleostomi</taxon>
        <taxon>Actinopterygii</taxon>
        <taxon>Neopterygii</taxon>
        <taxon>Teleostei</taxon>
        <taxon>Ostariophysi</taxon>
        <taxon>Cypriniformes</taxon>
        <taxon>Cyprinidae</taxon>
        <taxon>Cyprininae</taxon>
        <taxon>Cyprinus</taxon>
    </lineage>
</organism>
<protein>
    <submittedName>
        <fullName evidence="6">Si:zfos-80g12.1</fullName>
    </submittedName>
</protein>
<comment type="subcellular location">
    <subcellularLocation>
        <location evidence="1">Cytoplasm</location>
    </subcellularLocation>
</comment>
<evidence type="ECO:0000313" key="6">
    <source>
        <dbReference type="Ensembl" id="ENSCCRP00015033839.1"/>
    </source>
</evidence>
<comment type="catalytic activity">
    <reaction evidence="5">
        <text>a hydroperoxide + L-cysteinyl-[protein] = S-hydroxy-L-cysteinyl-[protein] + an alcohol</text>
        <dbReference type="Rhea" id="RHEA:67124"/>
        <dbReference type="Rhea" id="RHEA-COMP:10131"/>
        <dbReference type="Rhea" id="RHEA-COMP:17193"/>
        <dbReference type="ChEBI" id="CHEBI:29950"/>
        <dbReference type="ChEBI" id="CHEBI:30879"/>
        <dbReference type="ChEBI" id="CHEBI:35924"/>
        <dbReference type="ChEBI" id="CHEBI:61973"/>
    </reaction>
    <physiologicalReaction direction="left-to-right" evidence="5">
        <dbReference type="Rhea" id="RHEA:67125"/>
    </physiologicalReaction>
</comment>
<dbReference type="InterPro" id="IPR006730">
    <property type="entry name" value="Sestrin"/>
</dbReference>
<keyword evidence="3" id="KW-0963">Cytoplasm</keyword>
<dbReference type="SUPFAM" id="SSF69118">
    <property type="entry name" value="AhpD-like"/>
    <property type="match status" value="1"/>
</dbReference>
<evidence type="ECO:0000256" key="4">
    <source>
        <dbReference type="ARBA" id="ARBA00023002"/>
    </source>
</evidence>
<dbReference type="Gene3D" id="1.20.1290.10">
    <property type="entry name" value="AhpD-like"/>
    <property type="match status" value="1"/>
</dbReference>
<evidence type="ECO:0000313" key="7">
    <source>
        <dbReference type="Proteomes" id="UP000694700"/>
    </source>
</evidence>
<dbReference type="GO" id="GO:0005737">
    <property type="term" value="C:cytoplasm"/>
    <property type="evidence" value="ECO:0007669"/>
    <property type="project" value="UniProtKB-SubCell"/>
</dbReference>
<dbReference type="GO" id="GO:0016684">
    <property type="term" value="F:oxidoreductase activity, acting on peroxide as acceptor"/>
    <property type="evidence" value="ECO:0007669"/>
    <property type="project" value="TreeGrafter"/>
</dbReference>
<dbReference type="PANTHER" id="PTHR12474">
    <property type="entry name" value="P53 REGULATED PA26 NUCLEAR PROTEIN SESTRIN"/>
    <property type="match status" value="1"/>
</dbReference>
<reference evidence="6" key="1">
    <citation type="submission" date="2025-08" db="UniProtKB">
        <authorList>
            <consortium name="Ensembl"/>
        </authorList>
    </citation>
    <scope>IDENTIFICATION</scope>
</reference>
<dbReference type="AlphaFoldDB" id="A0A8C1U961"/>
<accession>A0A8C1U961</accession>
<dbReference type="InterPro" id="IPR029032">
    <property type="entry name" value="AhpD-like"/>
</dbReference>
<dbReference type="GO" id="GO:1904262">
    <property type="term" value="P:negative regulation of TORC1 signaling"/>
    <property type="evidence" value="ECO:0007669"/>
    <property type="project" value="UniProtKB-ARBA"/>
</dbReference>
<dbReference type="FunFam" id="1.20.1290.10:FF:000001">
    <property type="entry name" value="Sestrin 1"/>
    <property type="match status" value="1"/>
</dbReference>
<proteinExistence type="inferred from homology"/>
<keyword evidence="4" id="KW-0560">Oxidoreductase</keyword>
<dbReference type="Ensembl" id="ENSCCRT00015035019.1">
    <property type="protein sequence ID" value="ENSCCRP00015033839.1"/>
    <property type="gene ID" value="ENSCCRG00015013977.1"/>
</dbReference>
<evidence type="ECO:0000256" key="1">
    <source>
        <dbReference type="ARBA" id="ARBA00004496"/>
    </source>
</evidence>
<evidence type="ECO:0000256" key="5">
    <source>
        <dbReference type="ARBA" id="ARBA00049242"/>
    </source>
</evidence>
<comment type="similarity">
    <text evidence="2">Belongs to the sestrin family.</text>
</comment>
<sequence length="399" mass="45814">MFATIPLLLYFFVRNYLRNAANTSESYFKVVPLKEDFDSTKKDRASLLCMKALANRGRLDSVSQQMASHPQYLESFLRTQHYILYMDGPLPVHYRHYIAIMAAARHHCRYLVSLHSAQFLLADGDPLWLQGLEAAPLRLQHLDHINKVLAHQPWLTARSHIQALLKTGEQCWSLAELVQAVVLLAHCHSLCSFVFGSGSDSDTTPTPRVHHGTPPGYCLCDAANDVEEEDEAMFSADPSRFVTDPEFGYQEFARREEDHFQVFRVQDYSWEDHGYSLVNRLYSDIGHLLDERFRNVASLPFPHSPDLKRAIWNYIHCIYGIRYDDYDYGEVNRLLERGLKLYIKAVACYPDSSKTPLCPLSWAPVKASDKVHVNLLVMEARLQAELLYALRAITQYMIA</sequence>
<dbReference type="GO" id="GO:1901031">
    <property type="term" value="P:regulation of response to reactive oxygen species"/>
    <property type="evidence" value="ECO:0007669"/>
    <property type="project" value="InterPro"/>
</dbReference>
<dbReference type="GO" id="GO:0016239">
    <property type="term" value="P:positive regulation of macroautophagy"/>
    <property type="evidence" value="ECO:0007669"/>
    <property type="project" value="TreeGrafter"/>
</dbReference>
<dbReference type="GO" id="GO:0005634">
    <property type="term" value="C:nucleus"/>
    <property type="evidence" value="ECO:0007669"/>
    <property type="project" value="InterPro"/>
</dbReference>
<dbReference type="GO" id="GO:1990253">
    <property type="term" value="P:cellular response to leucine starvation"/>
    <property type="evidence" value="ECO:0007669"/>
    <property type="project" value="TreeGrafter"/>
</dbReference>
<dbReference type="Pfam" id="PF04636">
    <property type="entry name" value="PA26"/>
    <property type="match status" value="2"/>
</dbReference>
<name>A0A8C1U961_CYPCA</name>